<feature type="domain" description="Phage terminase large subunit N-terminal" evidence="1">
    <location>
        <begin position="67"/>
        <end position="204"/>
    </location>
</feature>
<dbReference type="OrthoDB" id="3188010at2"/>
<accession>A0A086ZU23</accession>
<evidence type="ECO:0000313" key="3">
    <source>
        <dbReference type="Proteomes" id="UP000029108"/>
    </source>
</evidence>
<comment type="caution">
    <text evidence="2">The sequence shown here is derived from an EMBL/GenBank/DDBJ whole genome shotgun (WGS) entry which is preliminary data.</text>
</comment>
<organism evidence="2 3">
    <name type="scientific">Bifidobacterium biavatii DSM 23969</name>
    <dbReference type="NCBI Taxonomy" id="1437608"/>
    <lineage>
        <taxon>Bacteria</taxon>
        <taxon>Bacillati</taxon>
        <taxon>Actinomycetota</taxon>
        <taxon>Actinomycetes</taxon>
        <taxon>Bifidobacteriales</taxon>
        <taxon>Bifidobacteriaceae</taxon>
        <taxon>Bifidobacterium</taxon>
    </lineage>
</organism>
<dbReference type="eggNOG" id="COG4626">
    <property type="taxonomic scope" value="Bacteria"/>
</dbReference>
<dbReference type="SUPFAM" id="SSF52540">
    <property type="entry name" value="P-loop containing nucleoside triphosphate hydrolases"/>
    <property type="match status" value="1"/>
</dbReference>
<name>A0A086ZU23_9BIFI</name>
<evidence type="ECO:0000259" key="1">
    <source>
        <dbReference type="Pfam" id="PF04466"/>
    </source>
</evidence>
<dbReference type="AlphaFoldDB" id="A0A086ZU23"/>
<gene>
    <name evidence="2" type="ORF">BBIA_2156</name>
</gene>
<protein>
    <submittedName>
        <fullName evidence="2">Terminase</fullName>
    </submittedName>
</protein>
<dbReference type="Proteomes" id="UP000029108">
    <property type="component" value="Unassembled WGS sequence"/>
</dbReference>
<dbReference type="STRING" id="1437608.GCA_000771645_01897"/>
<dbReference type="EMBL" id="JGYN01000018">
    <property type="protein sequence ID" value="KFI50023.1"/>
    <property type="molecule type" value="Genomic_DNA"/>
</dbReference>
<sequence length="477" mass="53282">MTQRIDGASKQVLPDGLYSTCEPSLNALAKAAGDGFDSWQRQINRIALCMGADGMWSARNVVMSIPRQTGKTYDVGWIAIHRAARNPGTRIVWTAQHFSVIKDTFESMCAIVLRPEMTSLVDPNHGISLAAGKEEIRFRNGSRIFFRARERGALRGIKKIALLVIDEAQHLSDSAMASMLPTQNRAWNPQTIYMGTPPGPRDNGEAFTRMRDKARNGRSHSTLYVEFAAERGCDPLDRDQWRKANPSYPSHTSDESIVNLWENLSADDFRREALGIWDEHSTSRAIDMKQWEDTTVSKMRPDGIRSFGLDMNPTRTRLTIGACMRYEDGTAHIEIAEYRDTNRDGTMWAVHLIDRVWDQTASVVIDGQSPAAALLPDFAEAGVKVTVTGATDMGRACGRFQDMLRDNTLTHLGEDGQQPLWDAVRKATSRPIGKSGMIGWNRPDDDTDISPLNAVTLALHGAMTTKRDPTREQKAWY</sequence>
<dbReference type="Gene3D" id="3.40.50.300">
    <property type="entry name" value="P-loop containing nucleotide triphosphate hydrolases"/>
    <property type="match status" value="1"/>
</dbReference>
<dbReference type="Pfam" id="PF04466">
    <property type="entry name" value="Terminase_3"/>
    <property type="match status" value="1"/>
</dbReference>
<keyword evidence="3" id="KW-1185">Reference proteome</keyword>
<proteinExistence type="predicted"/>
<dbReference type="InterPro" id="IPR027417">
    <property type="entry name" value="P-loop_NTPase"/>
</dbReference>
<dbReference type="RefSeq" id="WP_033496283.1">
    <property type="nucleotide sequence ID" value="NZ_JDUU01000037.1"/>
</dbReference>
<evidence type="ECO:0000313" key="2">
    <source>
        <dbReference type="EMBL" id="KFI50023.1"/>
    </source>
</evidence>
<dbReference type="InterPro" id="IPR035412">
    <property type="entry name" value="Terminase_L_N"/>
</dbReference>
<reference evidence="2 3" key="1">
    <citation type="submission" date="2014-03" db="EMBL/GenBank/DDBJ databases">
        <title>Genomics of Bifidobacteria.</title>
        <authorList>
            <person name="Ventura M."/>
            <person name="Milani C."/>
            <person name="Lugli G.A."/>
        </authorList>
    </citation>
    <scope>NUCLEOTIDE SEQUENCE [LARGE SCALE GENOMIC DNA]</scope>
    <source>
        <strain evidence="2 3">DSM 23969</strain>
    </source>
</reference>